<protein>
    <submittedName>
        <fullName evidence="1">Uncharacterized protein</fullName>
    </submittedName>
</protein>
<reference evidence="1 2" key="1">
    <citation type="submission" date="2014-10" db="EMBL/GenBank/DDBJ databases">
        <title>Draft genome of the hookworm Ancylostoma caninum.</title>
        <authorList>
            <person name="Mitreva M."/>
        </authorList>
    </citation>
    <scope>NUCLEOTIDE SEQUENCE [LARGE SCALE GENOMIC DNA]</scope>
    <source>
        <strain evidence="1 2">Baltimore</strain>
    </source>
</reference>
<accession>A0A368GUW5</accession>
<comment type="caution">
    <text evidence="1">The sequence shown here is derived from an EMBL/GenBank/DDBJ whole genome shotgun (WGS) entry which is preliminary data.</text>
</comment>
<name>A0A368GUW5_ANCCA</name>
<keyword evidence="2" id="KW-1185">Reference proteome</keyword>
<proteinExistence type="predicted"/>
<dbReference type="AlphaFoldDB" id="A0A368GUW5"/>
<sequence length="47" mass="5570">MRIWKYLQRIAFLRRSHVCCLIQSLDDVVATSLLFQNWHEVTVNAHG</sequence>
<organism evidence="1 2">
    <name type="scientific">Ancylostoma caninum</name>
    <name type="common">Dog hookworm</name>
    <dbReference type="NCBI Taxonomy" id="29170"/>
    <lineage>
        <taxon>Eukaryota</taxon>
        <taxon>Metazoa</taxon>
        <taxon>Ecdysozoa</taxon>
        <taxon>Nematoda</taxon>
        <taxon>Chromadorea</taxon>
        <taxon>Rhabditida</taxon>
        <taxon>Rhabditina</taxon>
        <taxon>Rhabditomorpha</taxon>
        <taxon>Strongyloidea</taxon>
        <taxon>Ancylostomatidae</taxon>
        <taxon>Ancylostomatinae</taxon>
        <taxon>Ancylostoma</taxon>
    </lineage>
</organism>
<dbReference type="EMBL" id="JOJR01000067">
    <property type="protein sequence ID" value="RCN47109.1"/>
    <property type="molecule type" value="Genomic_DNA"/>
</dbReference>
<dbReference type="Proteomes" id="UP000252519">
    <property type="component" value="Unassembled WGS sequence"/>
</dbReference>
<evidence type="ECO:0000313" key="1">
    <source>
        <dbReference type="EMBL" id="RCN47109.1"/>
    </source>
</evidence>
<evidence type="ECO:0000313" key="2">
    <source>
        <dbReference type="Proteomes" id="UP000252519"/>
    </source>
</evidence>
<gene>
    <name evidence="1" type="ORF">ANCCAN_06832</name>
</gene>